<feature type="domain" description="Fatty acid desaturase" evidence="7">
    <location>
        <begin position="161"/>
        <end position="446"/>
    </location>
</feature>
<dbReference type="InterPro" id="IPR005804">
    <property type="entry name" value="FA_desaturase_dom"/>
</dbReference>
<gene>
    <name evidence="9" type="ORF">JMJ35_009371</name>
</gene>
<dbReference type="Proteomes" id="UP001166286">
    <property type="component" value="Unassembled WGS sequence"/>
</dbReference>
<dbReference type="CDD" id="cd03507">
    <property type="entry name" value="Delta12-FADS-like"/>
    <property type="match status" value="1"/>
</dbReference>
<feature type="compositionally biased region" description="Low complexity" evidence="6">
    <location>
        <begin position="11"/>
        <end position="24"/>
    </location>
</feature>
<dbReference type="AlphaFoldDB" id="A0AA39UY96"/>
<dbReference type="GO" id="GO:0016717">
    <property type="term" value="F:oxidoreductase activity, acting on paired donors, with oxidation of a pair of donors resulting in the reduction of molecular oxygen to two molecules of water"/>
    <property type="evidence" value="ECO:0007669"/>
    <property type="project" value="InterPro"/>
</dbReference>
<evidence type="ECO:0000313" key="9">
    <source>
        <dbReference type="EMBL" id="KAK0508287.1"/>
    </source>
</evidence>
<reference evidence="9" key="1">
    <citation type="submission" date="2023-03" db="EMBL/GenBank/DDBJ databases">
        <title>Complete genome of Cladonia borealis.</title>
        <authorList>
            <person name="Park H."/>
        </authorList>
    </citation>
    <scope>NUCLEOTIDE SEQUENCE</scope>
    <source>
        <strain evidence="9">ANT050790</strain>
    </source>
</reference>
<dbReference type="GO" id="GO:0006629">
    <property type="term" value="P:lipid metabolic process"/>
    <property type="evidence" value="ECO:0007669"/>
    <property type="project" value="InterPro"/>
</dbReference>
<feature type="compositionally biased region" description="Basic and acidic residues" evidence="6">
    <location>
        <begin position="1"/>
        <end position="10"/>
    </location>
</feature>
<dbReference type="Pfam" id="PF00487">
    <property type="entry name" value="FA_desaturase"/>
    <property type="match status" value="1"/>
</dbReference>
<comment type="pathway">
    <text evidence="2">Lipid metabolism.</text>
</comment>
<dbReference type="GO" id="GO:0016020">
    <property type="term" value="C:membrane"/>
    <property type="evidence" value="ECO:0007669"/>
    <property type="project" value="UniProtKB-SubCell"/>
</dbReference>
<comment type="subcellular location">
    <subcellularLocation>
        <location evidence="1">Membrane</location>
    </subcellularLocation>
</comment>
<comment type="similarity">
    <text evidence="3">Belongs to the fatty acid desaturase type 1 family.</text>
</comment>
<evidence type="ECO:0000259" key="8">
    <source>
        <dbReference type="Pfam" id="PF11960"/>
    </source>
</evidence>
<comment type="caution">
    <text evidence="9">The sequence shown here is derived from an EMBL/GenBank/DDBJ whole genome shotgun (WGS) entry which is preliminary data.</text>
</comment>
<name>A0AA39UY96_9LECA</name>
<evidence type="ECO:0000256" key="5">
    <source>
        <dbReference type="ARBA" id="ARBA00023136"/>
    </source>
</evidence>
<keyword evidence="10" id="KW-1185">Reference proteome</keyword>
<keyword evidence="4" id="KW-0560">Oxidoreductase</keyword>
<feature type="compositionally biased region" description="Polar residues" evidence="6">
    <location>
        <begin position="25"/>
        <end position="50"/>
    </location>
</feature>
<evidence type="ECO:0000259" key="7">
    <source>
        <dbReference type="Pfam" id="PF00487"/>
    </source>
</evidence>
<dbReference type="InterPro" id="IPR012171">
    <property type="entry name" value="Fatty_acid_desaturase"/>
</dbReference>
<dbReference type="Pfam" id="PF11960">
    <property type="entry name" value="DUF3474"/>
    <property type="match status" value="1"/>
</dbReference>
<evidence type="ECO:0000313" key="10">
    <source>
        <dbReference type="Proteomes" id="UP001166286"/>
    </source>
</evidence>
<organism evidence="9 10">
    <name type="scientific">Cladonia borealis</name>
    <dbReference type="NCBI Taxonomy" id="184061"/>
    <lineage>
        <taxon>Eukaryota</taxon>
        <taxon>Fungi</taxon>
        <taxon>Dikarya</taxon>
        <taxon>Ascomycota</taxon>
        <taxon>Pezizomycotina</taxon>
        <taxon>Lecanoromycetes</taxon>
        <taxon>OSLEUM clade</taxon>
        <taxon>Lecanoromycetidae</taxon>
        <taxon>Lecanorales</taxon>
        <taxon>Lecanorineae</taxon>
        <taxon>Cladoniaceae</taxon>
        <taxon>Cladonia</taxon>
    </lineage>
</organism>
<evidence type="ECO:0000256" key="3">
    <source>
        <dbReference type="ARBA" id="ARBA00009295"/>
    </source>
</evidence>
<evidence type="ECO:0000256" key="4">
    <source>
        <dbReference type="ARBA" id="ARBA00023002"/>
    </source>
</evidence>
<sequence>MSVTSPREKSMNGSPSPVSASSTSMDNSLESSPTYSRIPSQRQSQTSLSSMEAEMNATESTTGVTDPKKDTIDLNKLQEALADDEEIGPLYDANGNDFEVPQFTMKDIRAAIPEHCFERSVTRSLSYVLRDIVFLAVNLTLCIKFITPEYIPSEIVRGLLWAGYTFLQGCIATGVWVLAHECGHQAFSPYKVVNDTVGFICHSLLLVPYFAWKISHGKHHKNTGHIERDMVFVPKTRDQFASKIGKFAHELSELTEEAPLATAITCIGQQLLGWPLYISTNVTGTEYYAKRKDGRGQGKRNGWFGGINHFNISTPLVDGKDAKLILFSDVGLACTGALLYWLGTNYGWWNLTVWYFMPYLWVNHWLVAITYLQHTDPTLPHYENGVWNFQRGAAATIDRELGFVGPFFMHGIVETHVLHHFVSTIPFYNADEASEAIKPILGRHYRAKVGGGVLGFIKELYTNARACQWVEPCADAVGKGKQVLFYRNRNGVNIPPAKLPKPEVQAQS</sequence>
<feature type="domain" description="Fatty acid desaturase N-terminal" evidence="8">
    <location>
        <begin position="99"/>
        <end position="134"/>
    </location>
</feature>
<dbReference type="EMBL" id="JAFEKC020000021">
    <property type="protein sequence ID" value="KAK0508287.1"/>
    <property type="molecule type" value="Genomic_DNA"/>
</dbReference>
<accession>A0AA39UY96</accession>
<dbReference type="InterPro" id="IPR021863">
    <property type="entry name" value="FAS_N"/>
</dbReference>
<protein>
    <submittedName>
        <fullName evidence="9">Uncharacterized protein</fullName>
    </submittedName>
</protein>
<keyword evidence="5" id="KW-0472">Membrane</keyword>
<feature type="region of interest" description="Disordered" evidence="6">
    <location>
        <begin position="1"/>
        <end position="70"/>
    </location>
</feature>
<evidence type="ECO:0000256" key="6">
    <source>
        <dbReference type="SAM" id="MobiDB-lite"/>
    </source>
</evidence>
<dbReference type="PANTHER" id="PTHR32100">
    <property type="entry name" value="OMEGA-6 FATTY ACID DESATURASE, CHLOROPLASTIC"/>
    <property type="match status" value="1"/>
</dbReference>
<evidence type="ECO:0000256" key="1">
    <source>
        <dbReference type="ARBA" id="ARBA00004370"/>
    </source>
</evidence>
<proteinExistence type="inferred from homology"/>
<evidence type="ECO:0000256" key="2">
    <source>
        <dbReference type="ARBA" id="ARBA00005189"/>
    </source>
</evidence>